<dbReference type="EMBL" id="CM042051">
    <property type="protein sequence ID" value="KAI3730104.1"/>
    <property type="molecule type" value="Genomic_DNA"/>
</dbReference>
<reference evidence="1 2" key="2">
    <citation type="journal article" date="2022" name="Mol. Ecol. Resour.">
        <title>The genomes of chicory, endive, great burdock and yacon provide insights into Asteraceae paleo-polyploidization history and plant inulin production.</title>
        <authorList>
            <person name="Fan W."/>
            <person name="Wang S."/>
            <person name="Wang H."/>
            <person name="Wang A."/>
            <person name="Jiang F."/>
            <person name="Liu H."/>
            <person name="Zhao H."/>
            <person name="Xu D."/>
            <person name="Zhang Y."/>
        </authorList>
    </citation>
    <scope>NUCLEOTIDE SEQUENCE [LARGE SCALE GENOMIC DNA]</scope>
    <source>
        <strain evidence="2">cv. Niubang</strain>
    </source>
</reference>
<sequence>MKKRNGIEIPEFVGVDGDGDGPLEFSDLVLIELQSKPHGLGLIKKKTFQQKYDVPVTVDNEICTMMFLFIFLWFQPLWLKRKWWWPQQEASGGVGGEERGLLDGDDKWSWGRGWFP</sequence>
<name>A0ACB9C796_ARCLA</name>
<comment type="caution">
    <text evidence="1">The sequence shown here is derived from an EMBL/GenBank/DDBJ whole genome shotgun (WGS) entry which is preliminary data.</text>
</comment>
<evidence type="ECO:0000313" key="2">
    <source>
        <dbReference type="Proteomes" id="UP001055879"/>
    </source>
</evidence>
<accession>A0ACB9C796</accession>
<dbReference type="Proteomes" id="UP001055879">
    <property type="component" value="Linkage Group LG05"/>
</dbReference>
<protein>
    <submittedName>
        <fullName evidence="1">Uncharacterized protein</fullName>
    </submittedName>
</protein>
<keyword evidence="2" id="KW-1185">Reference proteome</keyword>
<organism evidence="1 2">
    <name type="scientific">Arctium lappa</name>
    <name type="common">Greater burdock</name>
    <name type="synonym">Lappa major</name>
    <dbReference type="NCBI Taxonomy" id="4217"/>
    <lineage>
        <taxon>Eukaryota</taxon>
        <taxon>Viridiplantae</taxon>
        <taxon>Streptophyta</taxon>
        <taxon>Embryophyta</taxon>
        <taxon>Tracheophyta</taxon>
        <taxon>Spermatophyta</taxon>
        <taxon>Magnoliopsida</taxon>
        <taxon>eudicotyledons</taxon>
        <taxon>Gunneridae</taxon>
        <taxon>Pentapetalae</taxon>
        <taxon>asterids</taxon>
        <taxon>campanulids</taxon>
        <taxon>Asterales</taxon>
        <taxon>Asteraceae</taxon>
        <taxon>Carduoideae</taxon>
        <taxon>Cardueae</taxon>
        <taxon>Arctiinae</taxon>
        <taxon>Arctium</taxon>
    </lineage>
</organism>
<reference evidence="2" key="1">
    <citation type="journal article" date="2022" name="Mol. Ecol. Resour.">
        <title>The genomes of chicory, endive, great burdock and yacon provide insights into Asteraceae palaeo-polyploidization history and plant inulin production.</title>
        <authorList>
            <person name="Fan W."/>
            <person name="Wang S."/>
            <person name="Wang H."/>
            <person name="Wang A."/>
            <person name="Jiang F."/>
            <person name="Liu H."/>
            <person name="Zhao H."/>
            <person name="Xu D."/>
            <person name="Zhang Y."/>
        </authorList>
    </citation>
    <scope>NUCLEOTIDE SEQUENCE [LARGE SCALE GENOMIC DNA]</scope>
    <source>
        <strain evidence="2">cv. Niubang</strain>
    </source>
</reference>
<proteinExistence type="predicted"/>
<evidence type="ECO:0000313" key="1">
    <source>
        <dbReference type="EMBL" id="KAI3730104.1"/>
    </source>
</evidence>
<gene>
    <name evidence="1" type="ORF">L6452_18780</name>
</gene>